<sequence length="139" mass="15026">MPRPDPTPDAARRPLDALPDGQREELEASADADRRKRDLADLGGTLQRRARERGRIGLPGGAECPPFLQAAEAEAPGAARLYVVLDGERFDVERAVDVGTYLELDETNARAALQALRRAELVIGPDDDLVTVSPGDVPF</sequence>
<dbReference type="AlphaFoldDB" id="A0A271J4Y1"/>
<evidence type="ECO:0000313" key="2">
    <source>
        <dbReference type="EMBL" id="PAP78015.1"/>
    </source>
</evidence>
<dbReference type="EMBL" id="MQWD01000001">
    <property type="protein sequence ID" value="PAP78015.1"/>
    <property type="molecule type" value="Genomic_DNA"/>
</dbReference>
<feature type="compositionally biased region" description="Basic and acidic residues" evidence="1">
    <location>
        <begin position="10"/>
        <end position="40"/>
    </location>
</feature>
<evidence type="ECO:0000256" key="1">
    <source>
        <dbReference type="SAM" id="MobiDB-lite"/>
    </source>
</evidence>
<reference evidence="2 3" key="1">
    <citation type="submission" date="2016-11" db="EMBL/GenBank/DDBJ databases">
        <title>Study of marine rhodopsin-containing bacteria.</title>
        <authorList>
            <person name="Yoshizawa S."/>
            <person name="Kumagai Y."/>
            <person name="Kogure K."/>
        </authorList>
    </citation>
    <scope>NUCLEOTIDE SEQUENCE [LARGE SCALE GENOMIC DNA]</scope>
    <source>
        <strain evidence="2 3">SAORIC-28</strain>
    </source>
</reference>
<protein>
    <submittedName>
        <fullName evidence="2">Uncharacterized protein</fullName>
    </submittedName>
</protein>
<name>A0A271J4Y1_9BACT</name>
<evidence type="ECO:0000313" key="3">
    <source>
        <dbReference type="Proteomes" id="UP000216339"/>
    </source>
</evidence>
<feature type="region of interest" description="Disordered" evidence="1">
    <location>
        <begin position="1"/>
        <end position="63"/>
    </location>
</feature>
<dbReference type="Proteomes" id="UP000216339">
    <property type="component" value="Unassembled WGS sequence"/>
</dbReference>
<keyword evidence="3" id="KW-1185">Reference proteome</keyword>
<organism evidence="2 3">
    <name type="scientific">Rubrivirga marina</name>
    <dbReference type="NCBI Taxonomy" id="1196024"/>
    <lineage>
        <taxon>Bacteria</taxon>
        <taxon>Pseudomonadati</taxon>
        <taxon>Rhodothermota</taxon>
        <taxon>Rhodothermia</taxon>
        <taxon>Rhodothermales</taxon>
        <taxon>Rubricoccaceae</taxon>
        <taxon>Rubrivirga</taxon>
    </lineage>
</organism>
<proteinExistence type="predicted"/>
<comment type="caution">
    <text evidence="2">The sequence shown here is derived from an EMBL/GenBank/DDBJ whole genome shotgun (WGS) entry which is preliminary data.</text>
</comment>
<dbReference type="RefSeq" id="WP_095511684.1">
    <property type="nucleotide sequence ID" value="NZ_MQWD01000001.1"/>
</dbReference>
<gene>
    <name evidence="2" type="ORF">BSZ37_16990</name>
</gene>
<accession>A0A271J4Y1</accession>